<dbReference type="SUPFAM" id="SSF53448">
    <property type="entry name" value="Nucleotide-diphospho-sugar transferases"/>
    <property type="match status" value="1"/>
</dbReference>
<gene>
    <name evidence="2" type="ORF">HELGO_WM26850</name>
</gene>
<keyword evidence="2" id="KW-0808">Transferase</keyword>
<name>A0A6S6UE89_9BACT</name>
<reference evidence="2" key="1">
    <citation type="submission" date="2020-01" db="EMBL/GenBank/DDBJ databases">
        <authorList>
            <person name="Meier V. D."/>
            <person name="Meier V D."/>
        </authorList>
    </citation>
    <scope>NUCLEOTIDE SEQUENCE</scope>
    <source>
        <strain evidence="2">HLG_WM_MAG_10</strain>
    </source>
</reference>
<dbReference type="Pfam" id="PF00483">
    <property type="entry name" value="NTP_transferase"/>
    <property type="match status" value="1"/>
</dbReference>
<dbReference type="InterPro" id="IPR050486">
    <property type="entry name" value="Mannose-1P_guanyltransferase"/>
</dbReference>
<dbReference type="AlphaFoldDB" id="A0A6S6UE89"/>
<dbReference type="GO" id="GO:0016740">
    <property type="term" value="F:transferase activity"/>
    <property type="evidence" value="ECO:0007669"/>
    <property type="project" value="UniProtKB-KW"/>
</dbReference>
<sequence>MKYNLEEIKNLTIDVSATLIAAMKQMDENDCKSLIVTKEAAYFALISIGDIQRQILSKGNLNYAVKDVLRTNITVGTIEDSPEAIREMMEERRIEVLPILDAEKKLVDVIFWRDRYDSRQKKKKNIDNIPVVIMAGGKGTRLKPITDVIPKPLVPLGGKPIVETIIDSFCEEGCTNFYLSVNYKADFIKFHFDSVENKEYNVHYFKEDSPMGTAGSLRLLKDIIKTTFFVSNCDILIDQDYHNILKYHRDNKNELTAVAAIKEYNIPYGTMELSENGLLTNLTEKPNLTYYVNAGVYILEPHLIAEIPEEEGLYHITHLMESILARNGKVGVFPVSEGAWFDIGNWKEYDKSLLNFKQRFG</sequence>
<dbReference type="InterPro" id="IPR029044">
    <property type="entry name" value="Nucleotide-diphossugar_trans"/>
</dbReference>
<dbReference type="InterPro" id="IPR005835">
    <property type="entry name" value="NTP_transferase_dom"/>
</dbReference>
<dbReference type="Gene3D" id="3.90.550.10">
    <property type="entry name" value="Spore Coat Polysaccharide Biosynthesis Protein SpsA, Chain A"/>
    <property type="match status" value="1"/>
</dbReference>
<dbReference type="Gene3D" id="3.10.580.10">
    <property type="entry name" value="CBS-domain"/>
    <property type="match status" value="1"/>
</dbReference>
<evidence type="ECO:0000259" key="1">
    <source>
        <dbReference type="Pfam" id="PF00483"/>
    </source>
</evidence>
<protein>
    <submittedName>
        <fullName evidence="2">D-glycero-D-manno-heptose 1-phosphate guanosyltransferase</fullName>
    </submittedName>
</protein>
<dbReference type="InterPro" id="IPR046342">
    <property type="entry name" value="CBS_dom_sf"/>
</dbReference>
<dbReference type="PANTHER" id="PTHR22572">
    <property type="entry name" value="SUGAR-1-PHOSPHATE GUANYL TRANSFERASE"/>
    <property type="match status" value="1"/>
</dbReference>
<evidence type="ECO:0000313" key="2">
    <source>
        <dbReference type="EMBL" id="CAA6830188.1"/>
    </source>
</evidence>
<accession>A0A6S6UE89</accession>
<proteinExistence type="predicted"/>
<dbReference type="EMBL" id="CACVAQ010000540">
    <property type="protein sequence ID" value="CAA6830188.1"/>
    <property type="molecule type" value="Genomic_DNA"/>
</dbReference>
<dbReference type="SUPFAM" id="SSF54631">
    <property type="entry name" value="CBS-domain pair"/>
    <property type="match status" value="1"/>
</dbReference>
<feature type="domain" description="Nucleotidyl transferase" evidence="1">
    <location>
        <begin position="132"/>
        <end position="349"/>
    </location>
</feature>
<organism evidence="2">
    <name type="scientific">uncultured Aureispira sp</name>
    <dbReference type="NCBI Taxonomy" id="1331704"/>
    <lineage>
        <taxon>Bacteria</taxon>
        <taxon>Pseudomonadati</taxon>
        <taxon>Bacteroidota</taxon>
        <taxon>Saprospiria</taxon>
        <taxon>Saprospirales</taxon>
        <taxon>Saprospiraceae</taxon>
        <taxon>Aureispira</taxon>
        <taxon>environmental samples</taxon>
    </lineage>
</organism>
<dbReference type="CDD" id="cd06426">
    <property type="entry name" value="NTP_transferase_like_2"/>
    <property type="match status" value="1"/>
</dbReference>